<organism evidence="3 4">
    <name type="scientific">Hydrogenophaga palleronii</name>
    <dbReference type="NCBI Taxonomy" id="65655"/>
    <lineage>
        <taxon>Bacteria</taxon>
        <taxon>Pseudomonadati</taxon>
        <taxon>Pseudomonadota</taxon>
        <taxon>Betaproteobacteria</taxon>
        <taxon>Burkholderiales</taxon>
        <taxon>Comamonadaceae</taxon>
        <taxon>Hydrogenophaga</taxon>
    </lineage>
</organism>
<dbReference type="EMBL" id="JAVDWU010000007">
    <property type="protein sequence ID" value="MDR7151490.1"/>
    <property type="molecule type" value="Genomic_DNA"/>
</dbReference>
<feature type="transmembrane region" description="Helical" evidence="1">
    <location>
        <begin position="73"/>
        <end position="92"/>
    </location>
</feature>
<evidence type="ECO:0000259" key="2">
    <source>
        <dbReference type="Pfam" id="PF01478"/>
    </source>
</evidence>
<gene>
    <name evidence="3" type="ORF">J2W49_003466</name>
</gene>
<dbReference type="InterPro" id="IPR000045">
    <property type="entry name" value="Prepilin_IV_endopep_pep"/>
</dbReference>
<feature type="transmembrane region" description="Helical" evidence="1">
    <location>
        <begin position="174"/>
        <end position="193"/>
    </location>
</feature>
<proteinExistence type="predicted"/>
<evidence type="ECO:0000256" key="1">
    <source>
        <dbReference type="SAM" id="Phobius"/>
    </source>
</evidence>
<feature type="transmembrane region" description="Helical" evidence="1">
    <location>
        <begin position="104"/>
        <end position="137"/>
    </location>
</feature>
<dbReference type="RefSeq" id="WP_310318961.1">
    <property type="nucleotide sequence ID" value="NZ_JAVDWU010000007.1"/>
</dbReference>
<evidence type="ECO:0000313" key="3">
    <source>
        <dbReference type="EMBL" id="MDR7151490.1"/>
    </source>
</evidence>
<keyword evidence="1" id="KW-0472">Membrane</keyword>
<accession>A0ABU1WQA8</accession>
<comment type="caution">
    <text evidence="3">The sequence shown here is derived from an EMBL/GenBank/DDBJ whole genome shotgun (WGS) entry which is preliminary data.</text>
</comment>
<protein>
    <submittedName>
        <fullName evidence="3">Prepilin peptidase CpaA</fullName>
        <ecNumber evidence="3">3.4.23.43</ecNumber>
    </submittedName>
</protein>
<feature type="domain" description="Prepilin type IV endopeptidase peptidase" evidence="2">
    <location>
        <begin position="17"/>
        <end position="131"/>
    </location>
</feature>
<keyword evidence="3" id="KW-0378">Hydrolase</keyword>
<name>A0ABU1WQA8_9BURK</name>
<reference evidence="3 4" key="1">
    <citation type="submission" date="2023-07" db="EMBL/GenBank/DDBJ databases">
        <title>Sorghum-associated microbial communities from plants grown in Nebraska, USA.</title>
        <authorList>
            <person name="Schachtman D."/>
        </authorList>
    </citation>
    <scope>NUCLEOTIDE SEQUENCE [LARGE SCALE GENOMIC DNA]</scope>
    <source>
        <strain evidence="3 4">4249</strain>
    </source>
</reference>
<dbReference type="Pfam" id="PF01478">
    <property type="entry name" value="Peptidase_A24"/>
    <property type="match status" value="1"/>
</dbReference>
<dbReference type="Proteomes" id="UP001265700">
    <property type="component" value="Unassembled WGS sequence"/>
</dbReference>
<dbReference type="Gene3D" id="1.20.120.1220">
    <property type="match status" value="1"/>
</dbReference>
<evidence type="ECO:0000313" key="4">
    <source>
        <dbReference type="Proteomes" id="UP001265700"/>
    </source>
</evidence>
<feature type="transmembrane region" description="Helical" evidence="1">
    <location>
        <begin position="35"/>
        <end position="53"/>
    </location>
</feature>
<feature type="transmembrane region" description="Helical" evidence="1">
    <location>
        <begin position="12"/>
        <end position="28"/>
    </location>
</feature>
<dbReference type="EC" id="3.4.23.43" evidence="3"/>
<keyword evidence="1" id="KW-0812">Transmembrane</keyword>
<sequence>MTWILSPAGWQSTALMMLGVLLVLAIWSDALQRRIPNTLVLVALIAGVLLNLADTAFDTRTGLFTTQPGALGLWLSLAGALTGLLIFLPMWLLRALGAGDVKLLAAVGAFAGPAATVNLALCVLLAGGVLAMARLLLFPGRQLVRHNMGPMLSQLRPGATGPGFDARCQTAWRMPYALAIAGGVAGYAAWTLTGRAPFIQFW</sequence>
<dbReference type="GO" id="GO:0004190">
    <property type="term" value="F:aspartic-type endopeptidase activity"/>
    <property type="evidence" value="ECO:0007669"/>
    <property type="project" value="UniProtKB-EC"/>
</dbReference>
<keyword evidence="1" id="KW-1133">Transmembrane helix</keyword>
<keyword evidence="4" id="KW-1185">Reference proteome</keyword>